<name>X0Y8V3_9ZZZZ</name>
<organism evidence="1">
    <name type="scientific">marine sediment metagenome</name>
    <dbReference type="NCBI Taxonomy" id="412755"/>
    <lineage>
        <taxon>unclassified sequences</taxon>
        <taxon>metagenomes</taxon>
        <taxon>ecological metagenomes</taxon>
    </lineage>
</organism>
<dbReference type="Gene3D" id="3.40.630.30">
    <property type="match status" value="1"/>
</dbReference>
<evidence type="ECO:0008006" key="2">
    <source>
        <dbReference type="Google" id="ProtNLM"/>
    </source>
</evidence>
<comment type="caution">
    <text evidence="1">The sequence shown here is derived from an EMBL/GenBank/DDBJ whole genome shotgun (WGS) entry which is preliminary data.</text>
</comment>
<dbReference type="SUPFAM" id="SSF55729">
    <property type="entry name" value="Acyl-CoA N-acyltransferases (Nat)"/>
    <property type="match status" value="1"/>
</dbReference>
<gene>
    <name evidence="1" type="ORF">S01H1_80096</name>
</gene>
<evidence type="ECO:0000313" key="1">
    <source>
        <dbReference type="EMBL" id="GAG45153.1"/>
    </source>
</evidence>
<dbReference type="EMBL" id="BARS01054056">
    <property type="protein sequence ID" value="GAG45153.1"/>
    <property type="molecule type" value="Genomic_DNA"/>
</dbReference>
<dbReference type="InterPro" id="IPR016181">
    <property type="entry name" value="Acyl_CoA_acyltransferase"/>
</dbReference>
<proteinExistence type="predicted"/>
<dbReference type="AlphaFoldDB" id="X0Y8V3"/>
<reference evidence="1" key="1">
    <citation type="journal article" date="2014" name="Front. Microbiol.">
        <title>High frequency of phylogenetically diverse reductive dehalogenase-homologous genes in deep subseafloor sedimentary metagenomes.</title>
        <authorList>
            <person name="Kawai M."/>
            <person name="Futagami T."/>
            <person name="Toyoda A."/>
            <person name="Takaki Y."/>
            <person name="Nishi S."/>
            <person name="Hori S."/>
            <person name="Arai W."/>
            <person name="Tsubouchi T."/>
            <person name="Morono Y."/>
            <person name="Uchiyama I."/>
            <person name="Ito T."/>
            <person name="Fujiyama A."/>
            <person name="Inagaki F."/>
            <person name="Takami H."/>
        </authorList>
    </citation>
    <scope>NUCLEOTIDE SEQUENCE</scope>
    <source>
        <strain evidence="1">Expedition CK06-06</strain>
    </source>
</reference>
<feature type="non-terminal residue" evidence="1">
    <location>
        <position position="90"/>
    </location>
</feature>
<accession>X0Y8V3</accession>
<sequence>MVTVNIRDFNNDDLSQVASLVADSFREDINRIVKLPDDKMVEFIIEVGEVFPSPFPGYVVAESDGKIMGVMILKWPKQEVLKNKLRLSKA</sequence>
<protein>
    <recommendedName>
        <fullName evidence="2">N-acetyltransferase domain-containing protein</fullName>
    </recommendedName>
</protein>